<dbReference type="PANTHER" id="PTHR33065">
    <property type="entry name" value="OS07G0486400 PROTEIN"/>
    <property type="match status" value="1"/>
</dbReference>
<dbReference type="Proteomes" id="UP001341281">
    <property type="component" value="Chromosome 09"/>
</dbReference>
<dbReference type="PANTHER" id="PTHR33065:SF88">
    <property type="entry name" value="OS11G0104220 PROTEIN"/>
    <property type="match status" value="1"/>
</dbReference>
<gene>
    <name evidence="2" type="ORF">U9M48_038224</name>
</gene>
<name>A0AAQ3UKY2_PASNO</name>
<proteinExistence type="predicted"/>
<protein>
    <recommendedName>
        <fullName evidence="1">DUF6598 domain-containing protein</fullName>
    </recommendedName>
</protein>
<dbReference type="AlphaFoldDB" id="A0AAQ3UKY2"/>
<sequence>MFCEIPPSQYYSLDDSVNIISIKITESDVCYPIKVYGTVLARDPNDYRCVYLFKRGRDNPQLITRKPKGKGVVDRDFSKGVRICNVTSGDAHGQFRTLPLESFLSRVDVMYTHVGYAFDASVGVNILNGISKFHGKISAWTSGNDNKINLYDSELSNTKRTQESKTEE</sequence>
<evidence type="ECO:0000313" key="3">
    <source>
        <dbReference type="Proteomes" id="UP001341281"/>
    </source>
</evidence>
<keyword evidence="3" id="KW-1185">Reference proteome</keyword>
<evidence type="ECO:0000259" key="1">
    <source>
        <dbReference type="Pfam" id="PF20241"/>
    </source>
</evidence>
<reference evidence="2 3" key="1">
    <citation type="submission" date="2024-02" db="EMBL/GenBank/DDBJ databases">
        <title>High-quality chromosome-scale genome assembly of Pensacola bahiagrass (Paspalum notatum Flugge var. saurae).</title>
        <authorList>
            <person name="Vega J.M."/>
            <person name="Podio M."/>
            <person name="Orjuela J."/>
            <person name="Siena L.A."/>
            <person name="Pessino S.C."/>
            <person name="Combes M.C."/>
            <person name="Mariac C."/>
            <person name="Albertini E."/>
            <person name="Pupilli F."/>
            <person name="Ortiz J.P.A."/>
            <person name="Leblanc O."/>
        </authorList>
    </citation>
    <scope>NUCLEOTIDE SEQUENCE [LARGE SCALE GENOMIC DNA]</scope>
    <source>
        <strain evidence="2">R1</strain>
        <tissue evidence="2">Leaf</tissue>
    </source>
</reference>
<accession>A0AAQ3UKY2</accession>
<feature type="domain" description="DUF6598" evidence="1">
    <location>
        <begin position="16"/>
        <end position="66"/>
    </location>
</feature>
<dbReference type="EMBL" id="CP144753">
    <property type="protein sequence ID" value="WVZ92137.1"/>
    <property type="molecule type" value="Genomic_DNA"/>
</dbReference>
<feature type="domain" description="DUF6598" evidence="1">
    <location>
        <begin position="74"/>
        <end position="162"/>
    </location>
</feature>
<organism evidence="2 3">
    <name type="scientific">Paspalum notatum var. saurae</name>
    <dbReference type="NCBI Taxonomy" id="547442"/>
    <lineage>
        <taxon>Eukaryota</taxon>
        <taxon>Viridiplantae</taxon>
        <taxon>Streptophyta</taxon>
        <taxon>Embryophyta</taxon>
        <taxon>Tracheophyta</taxon>
        <taxon>Spermatophyta</taxon>
        <taxon>Magnoliopsida</taxon>
        <taxon>Liliopsida</taxon>
        <taxon>Poales</taxon>
        <taxon>Poaceae</taxon>
        <taxon>PACMAD clade</taxon>
        <taxon>Panicoideae</taxon>
        <taxon>Andropogonodae</taxon>
        <taxon>Paspaleae</taxon>
        <taxon>Paspalinae</taxon>
        <taxon>Paspalum</taxon>
    </lineage>
</organism>
<evidence type="ECO:0000313" key="2">
    <source>
        <dbReference type="EMBL" id="WVZ92137.1"/>
    </source>
</evidence>
<dbReference type="InterPro" id="IPR046533">
    <property type="entry name" value="DUF6598"/>
</dbReference>
<dbReference type="Pfam" id="PF20241">
    <property type="entry name" value="DUF6598"/>
    <property type="match status" value="2"/>
</dbReference>